<dbReference type="Proteomes" id="UP000223606">
    <property type="component" value="Chromosome 1"/>
</dbReference>
<name>A0A2C9D1L5_9HYPH</name>
<accession>A0A2C9D1L5</accession>
<protein>
    <submittedName>
        <fullName evidence="1">Uncharacterized protein</fullName>
    </submittedName>
</protein>
<organism evidence="1 2">
    <name type="scientific">Hartmannibacter diazotrophicus</name>
    <dbReference type="NCBI Taxonomy" id="1482074"/>
    <lineage>
        <taxon>Bacteria</taxon>
        <taxon>Pseudomonadati</taxon>
        <taxon>Pseudomonadota</taxon>
        <taxon>Alphaproteobacteria</taxon>
        <taxon>Hyphomicrobiales</taxon>
        <taxon>Pleomorphomonadaceae</taxon>
        <taxon>Hartmannibacter</taxon>
    </lineage>
</organism>
<dbReference type="EMBL" id="LT960614">
    <property type="protein sequence ID" value="SON53701.1"/>
    <property type="molecule type" value="Genomic_DNA"/>
</dbReference>
<dbReference type="RefSeq" id="WP_099553481.1">
    <property type="nucleotide sequence ID" value="NZ_LT960614.1"/>
</dbReference>
<dbReference type="AlphaFoldDB" id="A0A2C9D1L5"/>
<gene>
    <name evidence="1" type="ORF">HDIA_0160</name>
</gene>
<proteinExistence type="predicted"/>
<evidence type="ECO:0000313" key="2">
    <source>
        <dbReference type="Proteomes" id="UP000223606"/>
    </source>
</evidence>
<dbReference type="KEGG" id="hdi:HDIA_0160"/>
<keyword evidence="2" id="KW-1185">Reference proteome</keyword>
<reference evidence="2" key="1">
    <citation type="submission" date="2017-09" db="EMBL/GenBank/DDBJ databases">
        <title>Genome sequence of Nannocystis excedens DSM 71.</title>
        <authorList>
            <person name="Blom J."/>
        </authorList>
    </citation>
    <scope>NUCLEOTIDE SEQUENCE [LARGE SCALE GENOMIC DNA]</scope>
    <source>
        <strain evidence="2">type strain: E19</strain>
    </source>
</reference>
<evidence type="ECO:0000313" key="1">
    <source>
        <dbReference type="EMBL" id="SON53701.1"/>
    </source>
</evidence>
<sequence>MVQTADAPAYAIIPGTPLGDALLAYQRAALPALIEAALRGIDDVTTDPSTDERMAWAVSEASRLAFDAVTQDLPLV</sequence>